<reference evidence="2 3" key="1">
    <citation type="journal article" date="2018" name="Nat. Ecol. Evol.">
        <title>Pezizomycetes genomes reveal the molecular basis of ectomycorrhizal truffle lifestyle.</title>
        <authorList>
            <person name="Murat C."/>
            <person name="Payen T."/>
            <person name="Noel B."/>
            <person name="Kuo A."/>
            <person name="Morin E."/>
            <person name="Chen J."/>
            <person name="Kohler A."/>
            <person name="Krizsan K."/>
            <person name="Balestrini R."/>
            <person name="Da Silva C."/>
            <person name="Montanini B."/>
            <person name="Hainaut M."/>
            <person name="Levati E."/>
            <person name="Barry K.W."/>
            <person name="Belfiori B."/>
            <person name="Cichocki N."/>
            <person name="Clum A."/>
            <person name="Dockter R.B."/>
            <person name="Fauchery L."/>
            <person name="Guy J."/>
            <person name="Iotti M."/>
            <person name="Le Tacon F."/>
            <person name="Lindquist E.A."/>
            <person name="Lipzen A."/>
            <person name="Malagnac F."/>
            <person name="Mello A."/>
            <person name="Molinier V."/>
            <person name="Miyauchi S."/>
            <person name="Poulain J."/>
            <person name="Riccioni C."/>
            <person name="Rubini A."/>
            <person name="Sitrit Y."/>
            <person name="Splivallo R."/>
            <person name="Traeger S."/>
            <person name="Wang M."/>
            <person name="Zifcakova L."/>
            <person name="Wipf D."/>
            <person name="Zambonelli A."/>
            <person name="Paolocci F."/>
            <person name="Nowrousian M."/>
            <person name="Ottonello S."/>
            <person name="Baldrian P."/>
            <person name="Spatafora J.W."/>
            <person name="Henrissat B."/>
            <person name="Nagy L.G."/>
            <person name="Aury J.M."/>
            <person name="Wincker P."/>
            <person name="Grigoriev I.V."/>
            <person name="Bonfante P."/>
            <person name="Martin F.M."/>
        </authorList>
    </citation>
    <scope>NUCLEOTIDE SEQUENCE [LARGE SCALE GENOMIC DNA]</scope>
    <source>
        <strain evidence="2 3">120613-1</strain>
    </source>
</reference>
<sequence>MTQRIKETHIHYYYPPGQLVVPVPVPVAPVPTPAHPGQQGYWIVPLPPGAVPGQPIEWAPIVAYGQFGDSQQPPASGVVPPAPPPSSANPEWIALADGEPVPIDDTALPPHATPLIPGVLPPVQWRVSGSGSRQRHYTWLPPLPPGPAPDAPEWRALGGGGRSTRHHTLIPPPPPPHHAAAPASGARNPRPSMSGDGQGVDWFVVPIPSHHGNGGNGPPGGPSAPSASRGGDGQSRANL</sequence>
<dbReference type="OrthoDB" id="5486084at2759"/>
<feature type="compositionally biased region" description="Pro residues" evidence="1">
    <location>
        <begin position="141"/>
        <end position="150"/>
    </location>
</feature>
<proteinExistence type="predicted"/>
<evidence type="ECO:0000313" key="2">
    <source>
        <dbReference type="EMBL" id="RPB01236.1"/>
    </source>
</evidence>
<protein>
    <submittedName>
        <fullName evidence="2">Uncharacterized protein</fullName>
    </submittedName>
</protein>
<feature type="region of interest" description="Disordered" evidence="1">
    <location>
        <begin position="134"/>
        <end position="239"/>
    </location>
</feature>
<evidence type="ECO:0000256" key="1">
    <source>
        <dbReference type="SAM" id="MobiDB-lite"/>
    </source>
</evidence>
<dbReference type="AlphaFoldDB" id="A0A3N4JSD0"/>
<dbReference type="Proteomes" id="UP000276215">
    <property type="component" value="Unassembled WGS sequence"/>
</dbReference>
<organism evidence="2 3">
    <name type="scientific">Choiromyces venosus 120613-1</name>
    <dbReference type="NCBI Taxonomy" id="1336337"/>
    <lineage>
        <taxon>Eukaryota</taxon>
        <taxon>Fungi</taxon>
        <taxon>Dikarya</taxon>
        <taxon>Ascomycota</taxon>
        <taxon>Pezizomycotina</taxon>
        <taxon>Pezizomycetes</taxon>
        <taxon>Pezizales</taxon>
        <taxon>Tuberaceae</taxon>
        <taxon>Choiromyces</taxon>
    </lineage>
</organism>
<gene>
    <name evidence="2" type="ORF">L873DRAFT_1788533</name>
</gene>
<evidence type="ECO:0000313" key="3">
    <source>
        <dbReference type="Proteomes" id="UP000276215"/>
    </source>
</evidence>
<keyword evidence="3" id="KW-1185">Reference proteome</keyword>
<accession>A0A3N4JSD0</accession>
<name>A0A3N4JSD0_9PEZI</name>
<dbReference type="EMBL" id="ML120375">
    <property type="protein sequence ID" value="RPB01236.1"/>
    <property type="molecule type" value="Genomic_DNA"/>
</dbReference>